<keyword evidence="4" id="KW-1185">Reference proteome</keyword>
<sequence>MRARSSRTLIAIATSLSVAPALKVVRIPTMRIYGPTPPEHLSLIAKNPRLQSIEFTVRSNPKLANAWTSTSPAFSHPSLRGLIKVPEIPEPSPSRSPTPRPSSSNPQLQYSTESVPEEIWNRILRFAMARDPENQETHSHRLWLRL</sequence>
<evidence type="ECO:0000313" key="4">
    <source>
        <dbReference type="Proteomes" id="UP000623467"/>
    </source>
</evidence>
<evidence type="ECO:0000256" key="1">
    <source>
        <dbReference type="SAM" id="MobiDB-lite"/>
    </source>
</evidence>
<dbReference type="OrthoDB" id="2908272at2759"/>
<evidence type="ECO:0000256" key="2">
    <source>
        <dbReference type="SAM" id="SignalP"/>
    </source>
</evidence>
<keyword evidence="2" id="KW-0732">Signal</keyword>
<accession>A0A8H6XQ96</accession>
<protein>
    <submittedName>
        <fullName evidence="3">Uncharacterized protein</fullName>
    </submittedName>
</protein>
<reference evidence="3" key="1">
    <citation type="submission" date="2020-05" db="EMBL/GenBank/DDBJ databases">
        <title>Mycena genomes resolve the evolution of fungal bioluminescence.</title>
        <authorList>
            <person name="Tsai I.J."/>
        </authorList>
    </citation>
    <scope>NUCLEOTIDE SEQUENCE</scope>
    <source>
        <strain evidence="3">160909Yilan</strain>
    </source>
</reference>
<feature type="chain" id="PRO_5034008961" evidence="2">
    <location>
        <begin position="22"/>
        <end position="146"/>
    </location>
</feature>
<comment type="caution">
    <text evidence="3">The sequence shown here is derived from an EMBL/GenBank/DDBJ whole genome shotgun (WGS) entry which is preliminary data.</text>
</comment>
<proteinExistence type="predicted"/>
<feature type="region of interest" description="Disordered" evidence="1">
    <location>
        <begin position="69"/>
        <end position="113"/>
    </location>
</feature>
<dbReference type="AlphaFoldDB" id="A0A8H6XQ96"/>
<organism evidence="3 4">
    <name type="scientific">Mycena sanguinolenta</name>
    <dbReference type="NCBI Taxonomy" id="230812"/>
    <lineage>
        <taxon>Eukaryota</taxon>
        <taxon>Fungi</taxon>
        <taxon>Dikarya</taxon>
        <taxon>Basidiomycota</taxon>
        <taxon>Agaricomycotina</taxon>
        <taxon>Agaricomycetes</taxon>
        <taxon>Agaricomycetidae</taxon>
        <taxon>Agaricales</taxon>
        <taxon>Marasmiineae</taxon>
        <taxon>Mycenaceae</taxon>
        <taxon>Mycena</taxon>
    </lineage>
</organism>
<evidence type="ECO:0000313" key="3">
    <source>
        <dbReference type="EMBL" id="KAF7346008.1"/>
    </source>
</evidence>
<feature type="compositionally biased region" description="Pro residues" evidence="1">
    <location>
        <begin position="88"/>
        <end position="100"/>
    </location>
</feature>
<gene>
    <name evidence="3" type="ORF">MSAN_01826700</name>
</gene>
<name>A0A8H6XQ96_9AGAR</name>
<dbReference type="EMBL" id="JACAZH010000019">
    <property type="protein sequence ID" value="KAF7346008.1"/>
    <property type="molecule type" value="Genomic_DNA"/>
</dbReference>
<feature type="signal peptide" evidence="2">
    <location>
        <begin position="1"/>
        <end position="21"/>
    </location>
</feature>
<dbReference type="Proteomes" id="UP000623467">
    <property type="component" value="Unassembled WGS sequence"/>
</dbReference>